<proteinExistence type="predicted"/>
<sequence>MGTDNEIFKLRIKDILSDKNMTSKELAEKMGKAPQYVSNIINGGKGASISTLIEVAKVLDVEFRDLFAATNIPSTSEVSGYVKVKGTIYEVHSFEDLRKLIEMDV</sequence>
<dbReference type="EMBL" id="JACJMO010000002">
    <property type="protein sequence ID" value="MBM6856524.1"/>
    <property type="molecule type" value="Genomic_DNA"/>
</dbReference>
<dbReference type="SUPFAM" id="SSF47413">
    <property type="entry name" value="lambda repressor-like DNA-binding domains"/>
    <property type="match status" value="1"/>
</dbReference>
<evidence type="ECO:0000259" key="1">
    <source>
        <dbReference type="PROSITE" id="PS50943"/>
    </source>
</evidence>
<evidence type="ECO:0000313" key="3">
    <source>
        <dbReference type="Proteomes" id="UP000698924"/>
    </source>
</evidence>
<organism evidence="2 3">
    <name type="scientific">Caecibacteroides pullorum</name>
    <dbReference type="NCBI Taxonomy" id="2725562"/>
    <lineage>
        <taxon>Bacteria</taxon>
        <taxon>Pseudomonadati</taxon>
        <taxon>Bacteroidota</taxon>
        <taxon>Bacteroidia</taxon>
        <taxon>Bacteroidales</taxon>
        <taxon>Bacteroidaceae</taxon>
        <taxon>Caecibacteroides</taxon>
    </lineage>
</organism>
<dbReference type="RefSeq" id="WP_204971010.1">
    <property type="nucleotide sequence ID" value="NZ_JAAZTS010000002.1"/>
</dbReference>
<gene>
    <name evidence="2" type="ORF">H6D15_02710</name>
</gene>
<dbReference type="InterPro" id="IPR010982">
    <property type="entry name" value="Lambda_DNA-bd_dom_sf"/>
</dbReference>
<keyword evidence="3" id="KW-1185">Reference proteome</keyword>
<protein>
    <submittedName>
        <fullName evidence="2">Helix-turn-helix transcriptional regulator</fullName>
    </submittedName>
</protein>
<dbReference type="SMART" id="SM00530">
    <property type="entry name" value="HTH_XRE"/>
    <property type="match status" value="1"/>
</dbReference>
<dbReference type="Pfam" id="PF01381">
    <property type="entry name" value="HTH_3"/>
    <property type="match status" value="1"/>
</dbReference>
<dbReference type="Gene3D" id="1.10.260.40">
    <property type="entry name" value="lambda repressor-like DNA-binding domains"/>
    <property type="match status" value="1"/>
</dbReference>
<dbReference type="InterPro" id="IPR001387">
    <property type="entry name" value="Cro/C1-type_HTH"/>
</dbReference>
<dbReference type="CDD" id="cd00093">
    <property type="entry name" value="HTH_XRE"/>
    <property type="match status" value="1"/>
</dbReference>
<dbReference type="GO" id="GO:0003677">
    <property type="term" value="F:DNA binding"/>
    <property type="evidence" value="ECO:0007669"/>
    <property type="project" value="InterPro"/>
</dbReference>
<accession>A0AA40ZS28</accession>
<name>A0AA40ZS28_9BACT</name>
<evidence type="ECO:0000313" key="2">
    <source>
        <dbReference type="EMBL" id="MBM6856524.1"/>
    </source>
</evidence>
<dbReference type="Proteomes" id="UP000698924">
    <property type="component" value="Unassembled WGS sequence"/>
</dbReference>
<dbReference type="PROSITE" id="PS50943">
    <property type="entry name" value="HTH_CROC1"/>
    <property type="match status" value="1"/>
</dbReference>
<comment type="caution">
    <text evidence="2">The sequence shown here is derived from an EMBL/GenBank/DDBJ whole genome shotgun (WGS) entry which is preliminary data.</text>
</comment>
<feature type="domain" description="HTH cro/C1-type" evidence="1">
    <location>
        <begin position="12"/>
        <end position="66"/>
    </location>
</feature>
<dbReference type="AlphaFoldDB" id="A0AA40ZS28"/>
<reference evidence="2 3" key="1">
    <citation type="journal article" date="2021" name="Sci. Rep.">
        <title>The distribution of antibiotic resistance genes in chicken gut microbiota commensals.</title>
        <authorList>
            <person name="Juricova H."/>
            <person name="Matiasovicova J."/>
            <person name="Kubasova T."/>
            <person name="Cejkova D."/>
            <person name="Rychlik I."/>
        </authorList>
    </citation>
    <scope>NUCLEOTIDE SEQUENCE [LARGE SCALE GENOMIC DNA]</scope>
    <source>
        <strain evidence="2 3">An421</strain>
    </source>
</reference>